<evidence type="ECO:0000313" key="6">
    <source>
        <dbReference type="Proteomes" id="UP000028878"/>
    </source>
</evidence>
<dbReference type="GO" id="GO:0030170">
    <property type="term" value="F:pyridoxal phosphate binding"/>
    <property type="evidence" value="ECO:0007669"/>
    <property type="project" value="InterPro"/>
</dbReference>
<dbReference type="GO" id="GO:0008483">
    <property type="term" value="F:transaminase activity"/>
    <property type="evidence" value="ECO:0007669"/>
    <property type="project" value="UniProtKB-KW"/>
</dbReference>
<dbReference type="GO" id="GO:0005829">
    <property type="term" value="C:cytosol"/>
    <property type="evidence" value="ECO:0007669"/>
    <property type="project" value="TreeGrafter"/>
</dbReference>
<protein>
    <submittedName>
        <fullName evidence="5">Aminotransferase class-iii</fullName>
        <ecNumber evidence="5">2.6.1.-</ecNumber>
    </submittedName>
</protein>
<dbReference type="PROSITE" id="PS00600">
    <property type="entry name" value="AA_TRANSFER_CLASS_3"/>
    <property type="match status" value="1"/>
</dbReference>
<sequence>MDLQIQGLGNEQLAPGYRQVLVPWAVQGGLNPPVITSAKGAYFQDQHGQSYLDLTSGYVAVSLGHGHPKVVKAIQAQAERLCWTASSYFNDVRAEYAELLQTISPWPEGLRVHFACGGGEANDDAIKIARLVTRRTKVLTAYRSYHGSTLGSSALTGVDRWRDPIPAPAGFAKFVAPNPYRSPFHTEDPQVEAARALDHLRMVLSHEGAQNVAAILMEPVTGSSGVVLYPDGYLEGVRQLCDEHGILLVFDEIMTGFGRCAAPFAAQRVGVAPDMISFAKGASASYTPLGGVLVRERVARHFDTHLFDVGHTHAGHVLAVAGGLAALKVYLEEGLFERARQVEQWLDHGLRQLQERHPVIGDVRGLGAHFGIELVKDRASKEPLVQWHHPDGSAPMRTLYTELLKRGVHAYGRYNVMIVAPPLTIERHELDVGLQALDEALAVVESRL</sequence>
<name>A0A1L1PEG5_HYDIT</name>
<dbReference type="InterPro" id="IPR049704">
    <property type="entry name" value="Aminotrans_3_PPA_site"/>
</dbReference>
<keyword evidence="5" id="KW-0032">Aminotransferase</keyword>
<keyword evidence="3 4" id="KW-0663">Pyridoxal phosphate</keyword>
<dbReference type="EC" id="2.6.1.-" evidence="5"/>
<dbReference type="SUPFAM" id="SSF53383">
    <property type="entry name" value="PLP-dependent transferases"/>
    <property type="match status" value="1"/>
</dbReference>
<dbReference type="InterPro" id="IPR015421">
    <property type="entry name" value="PyrdxlP-dep_Trfase_major"/>
</dbReference>
<proteinExistence type="inferred from homology"/>
<evidence type="ECO:0000256" key="1">
    <source>
        <dbReference type="ARBA" id="ARBA00001933"/>
    </source>
</evidence>
<comment type="similarity">
    <text evidence="2 4">Belongs to the class-III pyridoxal-phosphate-dependent aminotransferase family.</text>
</comment>
<dbReference type="EMBL" id="CCAE010000017">
    <property type="protein sequence ID" value="CDN87940.1"/>
    <property type="molecule type" value="Genomic_DNA"/>
</dbReference>
<comment type="cofactor">
    <cofactor evidence="1">
        <name>pyridoxal 5'-phosphate</name>
        <dbReference type="ChEBI" id="CHEBI:597326"/>
    </cofactor>
</comment>
<gene>
    <name evidence="5" type="ORF">BN948_02368</name>
</gene>
<dbReference type="AlphaFoldDB" id="A0A1L1PEG5"/>
<dbReference type="Pfam" id="PF00202">
    <property type="entry name" value="Aminotran_3"/>
    <property type="match status" value="1"/>
</dbReference>
<dbReference type="Gene3D" id="3.90.1150.10">
    <property type="entry name" value="Aspartate Aminotransferase, domain 1"/>
    <property type="match status" value="1"/>
</dbReference>
<dbReference type="PANTHER" id="PTHR43094">
    <property type="entry name" value="AMINOTRANSFERASE"/>
    <property type="match status" value="1"/>
</dbReference>
<dbReference type="InterPro" id="IPR015422">
    <property type="entry name" value="PyrdxlP-dep_Trfase_small"/>
</dbReference>
<dbReference type="InterPro" id="IPR015424">
    <property type="entry name" value="PyrdxlP-dep_Trfase"/>
</dbReference>
<reference evidence="6" key="2">
    <citation type="submission" date="2014-11" db="EMBL/GenBank/DDBJ databases">
        <title>Draft genome sequence of Hydrogenophaga intermedia S1.</title>
        <authorList>
            <person name="Gan H.M."/>
            <person name="Chew T.H."/>
            <person name="Stolz A."/>
        </authorList>
    </citation>
    <scope>NUCLEOTIDE SEQUENCE [LARGE SCALE GENOMIC DNA]</scope>
    <source>
        <strain evidence="6">S1</strain>
    </source>
</reference>
<dbReference type="Proteomes" id="UP000028878">
    <property type="component" value="Unassembled WGS sequence"/>
</dbReference>
<evidence type="ECO:0000256" key="3">
    <source>
        <dbReference type="ARBA" id="ARBA00022898"/>
    </source>
</evidence>
<dbReference type="InterPro" id="IPR005814">
    <property type="entry name" value="Aminotrans_3"/>
</dbReference>
<dbReference type="CDD" id="cd00610">
    <property type="entry name" value="OAT_like"/>
    <property type="match status" value="1"/>
</dbReference>
<keyword evidence="5" id="KW-0808">Transferase</keyword>
<dbReference type="Gene3D" id="3.40.640.10">
    <property type="entry name" value="Type I PLP-dependent aspartate aminotransferase-like (Major domain)"/>
    <property type="match status" value="1"/>
</dbReference>
<reference evidence="6" key="1">
    <citation type="submission" date="2014-02" db="EMBL/GenBank/DDBJ databases">
        <authorList>
            <person name="Gan H."/>
        </authorList>
    </citation>
    <scope>NUCLEOTIDE SEQUENCE [LARGE SCALE GENOMIC DNA]</scope>
    <source>
        <strain evidence="6">S1</strain>
    </source>
</reference>
<evidence type="ECO:0000256" key="2">
    <source>
        <dbReference type="ARBA" id="ARBA00008954"/>
    </source>
</evidence>
<evidence type="ECO:0000256" key="4">
    <source>
        <dbReference type="RuleBase" id="RU003560"/>
    </source>
</evidence>
<accession>A0A1L1PEG5</accession>
<dbReference type="PANTHER" id="PTHR43094:SF1">
    <property type="entry name" value="AMINOTRANSFERASE CLASS-III"/>
    <property type="match status" value="1"/>
</dbReference>
<dbReference type="RefSeq" id="WP_009515205.1">
    <property type="nucleotide sequence ID" value="NZ_CCAE010000017.1"/>
</dbReference>
<organism evidence="5 6">
    <name type="scientific">Hydrogenophaga intermedia</name>
    <dbReference type="NCBI Taxonomy" id="65786"/>
    <lineage>
        <taxon>Bacteria</taxon>
        <taxon>Pseudomonadati</taxon>
        <taxon>Pseudomonadota</taxon>
        <taxon>Betaproteobacteria</taxon>
        <taxon>Burkholderiales</taxon>
        <taxon>Comamonadaceae</taxon>
        <taxon>Hydrogenophaga</taxon>
    </lineage>
</organism>
<keyword evidence="6" id="KW-1185">Reference proteome</keyword>
<dbReference type="PIRSF" id="PIRSF000521">
    <property type="entry name" value="Transaminase_4ab_Lys_Orn"/>
    <property type="match status" value="1"/>
</dbReference>
<evidence type="ECO:0000313" key="5">
    <source>
        <dbReference type="EMBL" id="CDN87940.1"/>
    </source>
</evidence>
<dbReference type="NCBIfam" id="NF004718">
    <property type="entry name" value="PRK06062.1"/>
    <property type="match status" value="1"/>
</dbReference>